<name>A0A4Y4DNV0_GLUUR</name>
<keyword evidence="2" id="KW-1133">Transmembrane helix</keyword>
<reference evidence="4 5" key="1">
    <citation type="submission" date="2019-06" db="EMBL/GenBank/DDBJ databases">
        <title>Whole genome shotgun sequence of Glutamicibacter uratoxydans NBRC 15515.</title>
        <authorList>
            <person name="Hosoyama A."/>
            <person name="Uohara A."/>
            <person name="Ohji S."/>
            <person name="Ichikawa N."/>
        </authorList>
    </citation>
    <scope>NUCLEOTIDE SEQUENCE [LARGE SCALE GENOMIC DNA]</scope>
    <source>
        <strain evidence="4 5">NBRC 15515</strain>
    </source>
</reference>
<evidence type="ECO:0000259" key="3">
    <source>
        <dbReference type="Pfam" id="PF13845"/>
    </source>
</evidence>
<dbReference type="AlphaFoldDB" id="A0A4Y4DNV0"/>
<keyword evidence="2" id="KW-0472">Membrane</keyword>
<dbReference type="Pfam" id="PF13845">
    <property type="entry name" value="Septum_form"/>
    <property type="match status" value="1"/>
</dbReference>
<feature type="transmembrane region" description="Helical" evidence="2">
    <location>
        <begin position="30"/>
        <end position="52"/>
    </location>
</feature>
<comment type="caution">
    <text evidence="4">The sequence shown here is derived from an EMBL/GenBank/DDBJ whole genome shotgun (WGS) entry which is preliminary data.</text>
</comment>
<organism evidence="4 5">
    <name type="scientific">Glutamicibacter uratoxydans</name>
    <name type="common">Arthrobacter uratoxydans</name>
    <dbReference type="NCBI Taxonomy" id="43667"/>
    <lineage>
        <taxon>Bacteria</taxon>
        <taxon>Bacillati</taxon>
        <taxon>Actinomycetota</taxon>
        <taxon>Actinomycetes</taxon>
        <taxon>Micrococcales</taxon>
        <taxon>Micrococcaceae</taxon>
        <taxon>Glutamicibacter</taxon>
    </lineage>
</organism>
<keyword evidence="2" id="KW-0812">Transmembrane</keyword>
<feature type="region of interest" description="Disordered" evidence="1">
    <location>
        <begin position="1"/>
        <end position="20"/>
    </location>
</feature>
<dbReference type="EMBL" id="BJNY01000004">
    <property type="protein sequence ID" value="GED05280.1"/>
    <property type="molecule type" value="Genomic_DNA"/>
</dbReference>
<evidence type="ECO:0000313" key="4">
    <source>
        <dbReference type="EMBL" id="GED05280.1"/>
    </source>
</evidence>
<gene>
    <name evidence="4" type="ORF">AUR04nite_08120</name>
</gene>
<keyword evidence="5" id="KW-1185">Reference proteome</keyword>
<evidence type="ECO:0000313" key="5">
    <source>
        <dbReference type="Proteomes" id="UP000316612"/>
    </source>
</evidence>
<evidence type="ECO:0000256" key="1">
    <source>
        <dbReference type="SAM" id="MobiDB-lite"/>
    </source>
</evidence>
<accession>A0A4Y4DNV0</accession>
<dbReference type="RefSeq" id="WP_218024632.1">
    <property type="nucleotide sequence ID" value="NZ_BJNY01000004.1"/>
</dbReference>
<feature type="region of interest" description="Disordered" evidence="1">
    <location>
        <begin position="190"/>
        <end position="226"/>
    </location>
</feature>
<dbReference type="InterPro" id="IPR026004">
    <property type="entry name" value="Septum_form"/>
</dbReference>
<proteinExistence type="predicted"/>
<evidence type="ECO:0000256" key="2">
    <source>
        <dbReference type="SAM" id="Phobius"/>
    </source>
</evidence>
<protein>
    <recommendedName>
        <fullName evidence="3">Septum formation-related domain-containing protein</fullName>
    </recommendedName>
</protein>
<feature type="domain" description="Septum formation-related" evidence="3">
    <location>
        <begin position="98"/>
        <end position="180"/>
    </location>
</feature>
<feature type="compositionally biased region" description="Low complexity" evidence="1">
    <location>
        <begin position="193"/>
        <end position="210"/>
    </location>
</feature>
<dbReference type="Proteomes" id="UP000316612">
    <property type="component" value="Unassembled WGS sequence"/>
</dbReference>
<sequence>MVEQNLPEPQAALPPLRPEPPKPKRQFGQWFLLVAAVIALAAAIVFLVLRFIDPPAQPGADTVERNQTPGLDGVIAENMPPEQLVLADCLRGFKSPLDPQTVVTCESSHNAQLIGSFDVEEGADAEYPGPEELLAHSEDLCKSVALDPSAGIDSTWTYHFSRPSKGTWAEGDRTITCFLSLSEGNIRTSLLPATDSDSADSNSADASKSSTPEAKEPQDQNSGNSN</sequence>